<proteinExistence type="predicted"/>
<evidence type="ECO:0000313" key="3">
    <source>
        <dbReference type="Proteomes" id="UP000198901"/>
    </source>
</evidence>
<evidence type="ECO:0000313" key="2">
    <source>
        <dbReference type="EMBL" id="SDL18198.1"/>
    </source>
</evidence>
<evidence type="ECO:0000259" key="1">
    <source>
        <dbReference type="PROSITE" id="PS51819"/>
    </source>
</evidence>
<dbReference type="SUPFAM" id="SSF54593">
    <property type="entry name" value="Glyoxalase/Bleomycin resistance protein/Dihydroxybiphenyl dioxygenase"/>
    <property type="match status" value="1"/>
</dbReference>
<dbReference type="EMBL" id="FNGS01000001">
    <property type="protein sequence ID" value="SDL18198.1"/>
    <property type="molecule type" value="Genomic_DNA"/>
</dbReference>
<dbReference type="InterPro" id="IPR004360">
    <property type="entry name" value="Glyas_Fos-R_dOase_dom"/>
</dbReference>
<sequence length="130" mass="14732">MKNRLGRVILLVHDYDEAFAFYRDVFGCFALHDSTTPEGQRYLHVGFSPDDAFGIWLLQATSGEQRQLVGRQSGGQPFLVVYTETFDELLENLRQFNVPLLGEPVSSPGARFVHCRDLYGNEIIVVQLIP</sequence>
<keyword evidence="3" id="KW-1185">Reference proteome</keyword>
<dbReference type="PANTHER" id="PTHR36437">
    <property type="entry name" value="GLYOXALASE/BLEOMYCIN RESISTANCE PROTEIN/DIOXYGENASE"/>
    <property type="match status" value="1"/>
</dbReference>
<feature type="domain" description="VOC" evidence="1">
    <location>
        <begin position="4"/>
        <end position="128"/>
    </location>
</feature>
<dbReference type="RefSeq" id="WP_176785402.1">
    <property type="nucleotide sequence ID" value="NZ_FNGS01000001.1"/>
</dbReference>
<dbReference type="PANTHER" id="PTHR36437:SF2">
    <property type="entry name" value="GLYOXALASE_BLEOMYCIN RESISTANCE PROTEIN_DIOXYGENASE"/>
    <property type="match status" value="1"/>
</dbReference>
<dbReference type="InterPro" id="IPR037523">
    <property type="entry name" value="VOC_core"/>
</dbReference>
<dbReference type="PROSITE" id="PS51819">
    <property type="entry name" value="VOC"/>
    <property type="match status" value="1"/>
</dbReference>
<dbReference type="Gene3D" id="3.10.180.10">
    <property type="entry name" value="2,3-Dihydroxybiphenyl 1,2-Dioxygenase, domain 1"/>
    <property type="match status" value="1"/>
</dbReference>
<gene>
    <name evidence="2" type="ORF">SAMN04488090_0268</name>
</gene>
<name>A0A1G9HYZ8_9BACT</name>
<dbReference type="AlphaFoldDB" id="A0A1G9HYZ8"/>
<dbReference type="InterPro" id="IPR029068">
    <property type="entry name" value="Glyas_Bleomycin-R_OHBP_Dase"/>
</dbReference>
<protein>
    <recommendedName>
        <fullName evidence="1">VOC domain-containing protein</fullName>
    </recommendedName>
</protein>
<reference evidence="2 3" key="1">
    <citation type="submission" date="2016-10" db="EMBL/GenBank/DDBJ databases">
        <authorList>
            <person name="de Groot N.N."/>
        </authorList>
    </citation>
    <scope>NUCLEOTIDE SEQUENCE [LARGE SCALE GENOMIC DNA]</scope>
    <source>
        <strain evidence="2 3">DSM 21668</strain>
    </source>
</reference>
<dbReference type="STRING" id="563176.SAMN04488090_0268"/>
<dbReference type="Pfam" id="PF00903">
    <property type="entry name" value="Glyoxalase"/>
    <property type="match status" value="1"/>
</dbReference>
<accession>A0A1G9HYZ8</accession>
<organism evidence="2 3">
    <name type="scientific">Siphonobacter aquaeclarae</name>
    <dbReference type="NCBI Taxonomy" id="563176"/>
    <lineage>
        <taxon>Bacteria</taxon>
        <taxon>Pseudomonadati</taxon>
        <taxon>Bacteroidota</taxon>
        <taxon>Cytophagia</taxon>
        <taxon>Cytophagales</taxon>
        <taxon>Cytophagaceae</taxon>
        <taxon>Siphonobacter</taxon>
    </lineage>
</organism>
<dbReference type="Proteomes" id="UP000198901">
    <property type="component" value="Unassembled WGS sequence"/>
</dbReference>